<organism evidence="3 4">
    <name type="scientific">Vibrio parahaemolyticus</name>
    <dbReference type="NCBI Taxonomy" id="670"/>
    <lineage>
        <taxon>Bacteria</taxon>
        <taxon>Pseudomonadati</taxon>
        <taxon>Pseudomonadota</taxon>
        <taxon>Gammaproteobacteria</taxon>
        <taxon>Vibrionales</taxon>
        <taxon>Vibrionaceae</taxon>
        <taxon>Vibrio</taxon>
    </lineage>
</organism>
<evidence type="ECO:0000259" key="2">
    <source>
        <dbReference type="Pfam" id="PF02481"/>
    </source>
</evidence>
<proteinExistence type="inferred from homology"/>
<gene>
    <name evidence="3" type="ORF">HKB21_32790</name>
</gene>
<evidence type="ECO:0000313" key="3">
    <source>
        <dbReference type="EMBL" id="NMU30390.1"/>
    </source>
</evidence>
<dbReference type="GO" id="GO:0009294">
    <property type="term" value="P:DNA-mediated transformation"/>
    <property type="evidence" value="ECO:0007669"/>
    <property type="project" value="InterPro"/>
</dbReference>
<dbReference type="EMBL" id="JABCLD010002472">
    <property type="protein sequence ID" value="NMU30390.1"/>
    <property type="molecule type" value="Genomic_DNA"/>
</dbReference>
<dbReference type="Gene3D" id="3.40.50.450">
    <property type="match status" value="1"/>
</dbReference>
<name>A0A7Y0SCD7_VIBPH</name>
<dbReference type="PANTHER" id="PTHR43022:SF1">
    <property type="entry name" value="PROTEIN SMF"/>
    <property type="match status" value="1"/>
</dbReference>
<dbReference type="PANTHER" id="PTHR43022">
    <property type="entry name" value="PROTEIN SMF"/>
    <property type="match status" value="1"/>
</dbReference>
<dbReference type="Pfam" id="PF02481">
    <property type="entry name" value="DNA_processg_A"/>
    <property type="match status" value="1"/>
</dbReference>
<reference evidence="3 4" key="1">
    <citation type="submission" date="2020-04" db="EMBL/GenBank/DDBJ databases">
        <title>Whole-genome sequencing of Vibrio spp. from China reveals different genetic environments of blaCTX-M-14 among diverse lineages.</title>
        <authorList>
            <person name="Zheng Z."/>
            <person name="Ye L."/>
            <person name="Chen S."/>
        </authorList>
    </citation>
    <scope>NUCLEOTIDE SEQUENCE [LARGE SCALE GENOMIC DNA]</scope>
    <source>
        <strain evidence="3 4">Vb0574</strain>
    </source>
</reference>
<dbReference type="AlphaFoldDB" id="A0A7Y0SCD7"/>
<protein>
    <submittedName>
        <fullName evidence="3">DNA processing protein DprA</fullName>
    </submittedName>
</protein>
<dbReference type="RefSeq" id="WP_025575440.1">
    <property type="nucleotide sequence ID" value="NZ_NNEH01000059.1"/>
</dbReference>
<evidence type="ECO:0000313" key="4">
    <source>
        <dbReference type="Proteomes" id="UP000555836"/>
    </source>
</evidence>
<dbReference type="Proteomes" id="UP000555836">
    <property type="component" value="Unassembled WGS sequence"/>
</dbReference>
<dbReference type="InterPro" id="IPR003488">
    <property type="entry name" value="DprA"/>
</dbReference>
<accession>A0A7Y0SCD7</accession>
<comment type="similarity">
    <text evidence="1">Belongs to the DprA/Smf family.</text>
</comment>
<comment type="caution">
    <text evidence="3">The sequence shown here is derived from an EMBL/GenBank/DDBJ whole genome shotgun (WGS) entry which is preliminary data.</text>
</comment>
<evidence type="ECO:0000256" key="1">
    <source>
        <dbReference type="ARBA" id="ARBA00006525"/>
    </source>
</evidence>
<dbReference type="SUPFAM" id="SSF102405">
    <property type="entry name" value="MCP/YpsA-like"/>
    <property type="match status" value="1"/>
</dbReference>
<feature type="domain" description="Smf/DprA SLOG" evidence="2">
    <location>
        <begin position="77"/>
        <end position="266"/>
    </location>
</feature>
<sequence length="281" mass="31630">MINLSKDQKLAWYHAALILTKKVSVGSVTANNKLRDMLLNIGSFEDIYNQHFGMFPIEEKIENQLDSVYSKIDFDFKVITINDPEYPEKLRSVEGATPVLYCRGDLSLLNADKTISFVGTRELHNPEHVRHGEVVIGRLLNAGYQAIVSGLAAGSDTLGHQAALKYSGRTIAVIGTPLDQYFPKENRELQDEIAKNHLLVSEYPIGIRSFGSFFANRNRTTVGLSSEGVVVARAGDRSGTQYAIRHCVEQGKQLYALENNIYEPEYQWVKKYKDSMKVIRQ</sequence>
<dbReference type="InterPro" id="IPR057666">
    <property type="entry name" value="DrpA_SLOG"/>
</dbReference>